<feature type="domain" description="Zinc finger" evidence="3">
    <location>
        <begin position="384"/>
        <end position="425"/>
    </location>
</feature>
<dbReference type="SUPFAM" id="SSF57850">
    <property type="entry name" value="RING/U-box"/>
    <property type="match status" value="1"/>
</dbReference>
<dbReference type="Gene3D" id="3.30.40.10">
    <property type="entry name" value="Zinc/RING finger domain, C3HC4 (zinc finger)"/>
    <property type="match status" value="1"/>
</dbReference>
<evidence type="ECO:0000256" key="1">
    <source>
        <dbReference type="SAM" id="Coils"/>
    </source>
</evidence>
<keyword evidence="1" id="KW-0175">Coiled coil</keyword>
<dbReference type="InterPro" id="IPR013083">
    <property type="entry name" value="Znf_RING/FYVE/PHD"/>
</dbReference>
<dbReference type="Pfam" id="PF17180">
    <property type="entry name" value="Zn_ribbon_3CxxC_2"/>
    <property type="match status" value="1"/>
</dbReference>
<evidence type="ECO:0000256" key="2">
    <source>
        <dbReference type="SAM" id="MobiDB-lite"/>
    </source>
</evidence>
<protein>
    <submittedName>
        <fullName evidence="4">Zinc finger CCHC domain-containing protein 24</fullName>
    </submittedName>
</protein>
<evidence type="ECO:0000259" key="3">
    <source>
        <dbReference type="Pfam" id="PF17180"/>
    </source>
</evidence>
<accession>A0A1D2MWS4</accession>
<comment type="caution">
    <text evidence="4">The sequence shown here is derived from an EMBL/GenBank/DDBJ whole genome shotgun (WGS) entry which is preliminary data.</text>
</comment>
<name>A0A1D2MWS4_ORCCI</name>
<dbReference type="Proteomes" id="UP000094527">
    <property type="component" value="Unassembled WGS sequence"/>
</dbReference>
<dbReference type="InterPro" id="IPR033446">
    <property type="entry name" value="ZCCHC24_Znf-3CxxC"/>
</dbReference>
<proteinExistence type="predicted"/>
<gene>
    <name evidence="4" type="ORF">Ocin01_09173</name>
</gene>
<organism evidence="4 5">
    <name type="scientific">Orchesella cincta</name>
    <name type="common">Springtail</name>
    <name type="synonym">Podura cincta</name>
    <dbReference type="NCBI Taxonomy" id="48709"/>
    <lineage>
        <taxon>Eukaryota</taxon>
        <taxon>Metazoa</taxon>
        <taxon>Ecdysozoa</taxon>
        <taxon>Arthropoda</taxon>
        <taxon>Hexapoda</taxon>
        <taxon>Collembola</taxon>
        <taxon>Entomobryomorpha</taxon>
        <taxon>Entomobryoidea</taxon>
        <taxon>Orchesellidae</taxon>
        <taxon>Orchesellinae</taxon>
        <taxon>Orchesella</taxon>
    </lineage>
</organism>
<feature type="region of interest" description="Disordered" evidence="2">
    <location>
        <begin position="436"/>
        <end position="456"/>
    </location>
</feature>
<sequence>MGFCCYLCRESFAQNAYIPNRGGGDGHGERGVSATKCGHLFHSDCLKNAFQSQGGSNKETKKLNQKLKLENEDYSKRHEMLCIQMRQIQTESNNIRRENHDLSQALEQTRRFHSMQLTESDNLRREVGKLKNIIVTLTEKLTSTHFMQENGSIGGGQNFMRNDFSDQQFTGLGMDSIIPLTMNVNCNGAPMKTGNPPGFLFPRAALSDNGTEGQVSPPGCSTMNSNSPAGEAVSMVVGGDLHRTSNNYYGLDEPLMYQLELDNNFKDMSESLLRLTASLSATSTSNNESNQVINGRNFLDSNLKSADAFSSRKGLPKEEIGGKQESLQQHNDGINSGHACKFSPPHDDNADSDDDDSGKWFETKSRRRAHSKGERIKSDMQSDKKLYGLFSCPTCKARWGSSQSFLNTAQVCRYCKTEVQPYSQGPILSRKQLEFSKHDSVATTPGVSKKEQGHNK</sequence>
<dbReference type="EMBL" id="LJIJ01000437">
    <property type="protein sequence ID" value="ODM97496.1"/>
    <property type="molecule type" value="Genomic_DNA"/>
</dbReference>
<evidence type="ECO:0000313" key="4">
    <source>
        <dbReference type="EMBL" id="ODM97496.1"/>
    </source>
</evidence>
<keyword evidence="5" id="KW-1185">Reference proteome</keyword>
<feature type="coiled-coil region" evidence="1">
    <location>
        <begin position="57"/>
        <end position="140"/>
    </location>
</feature>
<feature type="compositionally biased region" description="Polar residues" evidence="2">
    <location>
        <begin position="325"/>
        <end position="334"/>
    </location>
</feature>
<reference evidence="4 5" key="1">
    <citation type="journal article" date="2016" name="Genome Biol. Evol.">
        <title>Gene Family Evolution Reflects Adaptation to Soil Environmental Stressors in the Genome of the Collembolan Orchesella cincta.</title>
        <authorList>
            <person name="Faddeeva-Vakhrusheva A."/>
            <person name="Derks M.F."/>
            <person name="Anvar S.Y."/>
            <person name="Agamennone V."/>
            <person name="Suring W."/>
            <person name="Smit S."/>
            <person name="van Straalen N.M."/>
            <person name="Roelofs D."/>
        </authorList>
    </citation>
    <scope>NUCLEOTIDE SEQUENCE [LARGE SCALE GENOMIC DNA]</scope>
    <source>
        <tissue evidence="4">Mixed pool</tissue>
    </source>
</reference>
<dbReference type="AlphaFoldDB" id="A0A1D2MWS4"/>
<feature type="region of interest" description="Disordered" evidence="2">
    <location>
        <begin position="309"/>
        <end position="380"/>
    </location>
</feature>
<feature type="compositionally biased region" description="Basic and acidic residues" evidence="2">
    <location>
        <begin position="371"/>
        <end position="380"/>
    </location>
</feature>
<evidence type="ECO:0000313" key="5">
    <source>
        <dbReference type="Proteomes" id="UP000094527"/>
    </source>
</evidence>